<comment type="caution">
    <text evidence="1">The sequence shown here is derived from an EMBL/GenBank/DDBJ whole genome shotgun (WGS) entry which is preliminary data.</text>
</comment>
<reference evidence="2" key="1">
    <citation type="journal article" date="2022" name="Nat. Commun.">
        <title>Chromosome evolution and the genetic basis of agronomically important traits in greater yam.</title>
        <authorList>
            <person name="Bredeson J.V."/>
            <person name="Lyons J.B."/>
            <person name="Oniyinde I.O."/>
            <person name="Okereke N.R."/>
            <person name="Kolade O."/>
            <person name="Nnabue I."/>
            <person name="Nwadili C.O."/>
            <person name="Hribova E."/>
            <person name="Parker M."/>
            <person name="Nwogha J."/>
            <person name="Shu S."/>
            <person name="Carlson J."/>
            <person name="Kariba R."/>
            <person name="Muthemba S."/>
            <person name="Knop K."/>
            <person name="Barton G.J."/>
            <person name="Sherwood A.V."/>
            <person name="Lopez-Montes A."/>
            <person name="Asiedu R."/>
            <person name="Jamnadass R."/>
            <person name="Muchugi A."/>
            <person name="Goodstein D."/>
            <person name="Egesi C.N."/>
            <person name="Featherston J."/>
            <person name="Asfaw A."/>
            <person name="Simpson G.G."/>
            <person name="Dolezel J."/>
            <person name="Hendre P.S."/>
            <person name="Van Deynze A."/>
            <person name="Kumar P.L."/>
            <person name="Obidiegwu J.E."/>
            <person name="Bhattacharjee R."/>
            <person name="Rokhsar D.S."/>
        </authorList>
    </citation>
    <scope>NUCLEOTIDE SEQUENCE [LARGE SCALE GENOMIC DNA]</scope>
    <source>
        <strain evidence="2">cv. TDa95/00328</strain>
    </source>
</reference>
<name>A0ACB7WQQ0_DIOAL</name>
<proteinExistence type="predicted"/>
<evidence type="ECO:0000313" key="1">
    <source>
        <dbReference type="EMBL" id="KAH7690663.1"/>
    </source>
</evidence>
<organism evidence="1 2">
    <name type="scientific">Dioscorea alata</name>
    <name type="common">Purple yam</name>
    <dbReference type="NCBI Taxonomy" id="55571"/>
    <lineage>
        <taxon>Eukaryota</taxon>
        <taxon>Viridiplantae</taxon>
        <taxon>Streptophyta</taxon>
        <taxon>Embryophyta</taxon>
        <taxon>Tracheophyta</taxon>
        <taxon>Spermatophyta</taxon>
        <taxon>Magnoliopsida</taxon>
        <taxon>Liliopsida</taxon>
        <taxon>Dioscoreales</taxon>
        <taxon>Dioscoreaceae</taxon>
        <taxon>Dioscorea</taxon>
    </lineage>
</organism>
<dbReference type="EMBL" id="CM037012">
    <property type="protein sequence ID" value="KAH7690663.1"/>
    <property type="molecule type" value="Genomic_DNA"/>
</dbReference>
<keyword evidence="2" id="KW-1185">Reference proteome</keyword>
<gene>
    <name evidence="1" type="ORF">IHE45_02G063600</name>
</gene>
<dbReference type="Proteomes" id="UP000827976">
    <property type="component" value="Chromosome 2"/>
</dbReference>
<protein>
    <submittedName>
        <fullName evidence="1">HCP-like protein</fullName>
    </submittedName>
</protein>
<evidence type="ECO:0000313" key="2">
    <source>
        <dbReference type="Proteomes" id="UP000827976"/>
    </source>
</evidence>
<sequence length="451" mass="51295">MLLLRFSPRSILTPRRRRLLSSSGHRPPSPSDKEEDEDDPQPSSRRRQSLLSDADQIFSILQQDGLGFEARTALNDLRPNLTAALVHIVLRRIHSSMTTANKSRSAKLAFKFFAWASDQPYYSHPTHIYNLTMKIFSDADELKNMFKLLNEMTIRGLPITAHTFQIIICACGQAGLARNVVERFIRSNNFNFRPFKSSFNAILHSLLTIDQFRLIEWVHQQMLAADHSPDTLTYNILMFAKLKLGKPTEFYNLITEMAHRGILPDLHTYNLILHVLGKGDNPAGATKLLNNMEADGCRPSVLHFTNLIDGLSRAGNLRACEHFFDEMKKNHCEPDVVCYTVMINGYLVAGEFGKAQEMFDEMLVRGHLPNVFTYNSMIRGLCVTEKFDEACAMLKEMDARGCTPNFSVYTTLVGRLRRAGRVAQARAVIGYMVDKGHYLHLVSKFKGYRRC</sequence>
<accession>A0ACB7WQQ0</accession>